<proteinExistence type="predicted"/>
<feature type="compositionally biased region" description="Polar residues" evidence="1">
    <location>
        <begin position="297"/>
        <end position="310"/>
    </location>
</feature>
<feature type="compositionally biased region" description="Polar residues" evidence="1">
    <location>
        <begin position="227"/>
        <end position="236"/>
    </location>
</feature>
<name>A0ABQ0QL81_9PROT</name>
<feature type="compositionally biased region" description="Polar residues" evidence="1">
    <location>
        <begin position="321"/>
        <end position="333"/>
    </location>
</feature>
<evidence type="ECO:0000313" key="3">
    <source>
        <dbReference type="Proteomes" id="UP001062443"/>
    </source>
</evidence>
<evidence type="ECO:0000313" key="2">
    <source>
        <dbReference type="EMBL" id="GBR48750.1"/>
    </source>
</evidence>
<evidence type="ECO:0000256" key="1">
    <source>
        <dbReference type="SAM" id="MobiDB-lite"/>
    </source>
</evidence>
<dbReference type="Proteomes" id="UP001062443">
    <property type="component" value="Unassembled WGS sequence"/>
</dbReference>
<feature type="region of interest" description="Disordered" evidence="1">
    <location>
        <begin position="466"/>
        <end position="498"/>
    </location>
</feature>
<gene>
    <name evidence="2" type="ORF">AA106556_1882</name>
</gene>
<feature type="region of interest" description="Disordered" evidence="1">
    <location>
        <begin position="143"/>
        <end position="361"/>
    </location>
</feature>
<feature type="compositionally biased region" description="Low complexity" evidence="1">
    <location>
        <begin position="259"/>
        <end position="275"/>
    </location>
</feature>
<feature type="compositionally biased region" description="Basic and acidic residues" evidence="1">
    <location>
        <begin position="169"/>
        <end position="178"/>
    </location>
</feature>
<feature type="compositionally biased region" description="Basic and acidic residues" evidence="1">
    <location>
        <begin position="352"/>
        <end position="361"/>
    </location>
</feature>
<feature type="compositionally biased region" description="Basic and acidic residues" evidence="1">
    <location>
        <begin position="282"/>
        <end position="293"/>
    </location>
</feature>
<dbReference type="RefSeq" id="WP_267288083.1">
    <property type="nucleotide sequence ID" value="NZ_BAQB01000051.1"/>
</dbReference>
<sequence length="541" mass="59119">MGCTQPRLNFATGPQKLKEHPELAHNAQFMTQVGWLVQDWKEHSGTQMQPWLPPTLSAQLQDHAIQCPGLVQEDLKDLLVQSSTLSDRSLVNDIRAQALALSTLPPEAQEARQYIKAAARLELRAEASASPTKFVEALTATETEATSAEQVADTPRVAPVAPPDATLDTEPHGTEERSAAAVEQPSAQPDDNVARAVSPEEAQQDVSAPQPEATQDEHGAPQEPASAPQSSDTAPATNVAPDAPSAVREDLVAPAQQGAPEHVAEAPVEEASVVPQQPTAQRHQETEGAHDFGEGQTGYQRPNSGQTPAKTLTKEGPSLQEEPSQHQGETQPSPGVIRPTISDHAMSMFNKLSEKKEPMAPDIRRVQALSKIVSDTLHTIGEDRAEFESVGREFFEQFNKTLQTTGASREDVIKGMTTDGPYKDLRHKFDETYQSNPSFRKLHDRLKENMSRATRQYSTLISEVKGRGMSTKEHLAEPQRKLHDMGKSLDGMPSRDSGRSLLQAAGEMAEKLVKKIMQVFFDRDQKIKREQSVSTSHAPAP</sequence>
<accession>A0ABQ0QL81</accession>
<dbReference type="EMBL" id="BAQB01000051">
    <property type="protein sequence ID" value="GBR48750.1"/>
    <property type="molecule type" value="Genomic_DNA"/>
</dbReference>
<protein>
    <submittedName>
        <fullName evidence="2">Uncharacterized protein</fullName>
    </submittedName>
</protein>
<comment type="caution">
    <text evidence="2">The sequence shown here is derived from an EMBL/GenBank/DDBJ whole genome shotgun (WGS) entry which is preliminary data.</text>
</comment>
<keyword evidence="3" id="KW-1185">Reference proteome</keyword>
<feature type="compositionally biased region" description="Basic and acidic residues" evidence="1">
    <location>
        <begin position="466"/>
        <end position="487"/>
    </location>
</feature>
<organism evidence="2 3">
    <name type="scientific">Neokomagataea tanensis NBRC 106556</name>
    <dbReference type="NCBI Taxonomy" id="1223519"/>
    <lineage>
        <taxon>Bacteria</taxon>
        <taxon>Pseudomonadati</taxon>
        <taxon>Pseudomonadota</taxon>
        <taxon>Alphaproteobacteria</taxon>
        <taxon>Acetobacterales</taxon>
        <taxon>Acetobacteraceae</taxon>
        <taxon>Neokomagataea</taxon>
    </lineage>
</organism>
<reference evidence="2" key="1">
    <citation type="submission" date="2013-04" db="EMBL/GenBank/DDBJ databases">
        <title>The genome sequencing project of 58 acetic acid bacteria.</title>
        <authorList>
            <person name="Okamoto-Kainuma A."/>
            <person name="Ishikawa M."/>
            <person name="Umino S."/>
            <person name="Koizumi Y."/>
            <person name="Shiwa Y."/>
            <person name="Yoshikawa H."/>
            <person name="Matsutani M."/>
            <person name="Matsushita K."/>
        </authorList>
    </citation>
    <scope>NUCLEOTIDE SEQUENCE</scope>
    <source>
        <strain evidence="2">NBRC 106556</strain>
    </source>
</reference>